<dbReference type="CDD" id="cd09272">
    <property type="entry name" value="RNase_HI_RT_Ty1"/>
    <property type="match status" value="1"/>
</dbReference>
<dbReference type="InterPro" id="IPR013103">
    <property type="entry name" value="RVT_2"/>
</dbReference>
<dbReference type="SUPFAM" id="SSF56672">
    <property type="entry name" value="DNA/RNA polymerases"/>
    <property type="match status" value="1"/>
</dbReference>
<dbReference type="InterPro" id="IPR043502">
    <property type="entry name" value="DNA/RNA_pol_sf"/>
</dbReference>
<dbReference type="AlphaFoldDB" id="A0A6L2MJ88"/>
<dbReference type="EMBL" id="BKCJ010006807">
    <property type="protein sequence ID" value="GEU74036.1"/>
    <property type="molecule type" value="Genomic_DNA"/>
</dbReference>
<dbReference type="PROSITE" id="PS50848">
    <property type="entry name" value="START"/>
    <property type="match status" value="1"/>
</dbReference>
<dbReference type="SUPFAM" id="SSF55961">
    <property type="entry name" value="Bet v1-like"/>
    <property type="match status" value="1"/>
</dbReference>
<name>A0A6L2MJ88_TANCI</name>
<dbReference type="PANTHER" id="PTHR45654:SF1">
    <property type="entry name" value="HOMEOBOX-LEUCINE ZIPPER PROTEIN HDG11"/>
    <property type="match status" value="1"/>
</dbReference>
<keyword evidence="2" id="KW-0238">DNA-binding</keyword>
<sequence>MQATPPLVPNRKFTVLRTCLQIDQGTWVIAEPSHVNAPNTYRQLPSGCLIERITEKLSKVTWVEHMEVAEPLPNRSGFAFAAERMVAWLERSCERGSHKNATCRIKAPGYKEKILEKLSLMNFGESMVHGLFENVGPNEDCNSTLWRSVTGSEDMKVYDSLYKSSANFEVVGGAVTFGVRHSPELVLETLGDEEIHHEVWNVLGGLTKLCTLTKYSTGGDTRNNISASMPETVEFASEYALSWLSWSGEDYGTTQDCILPMGITSENAAQGRDYSSQKEGCGCNCFWKVPRTRLFQSKGSKADSSLFIIHKGPDTTYLLLYVDDIILTASSTSLLQCIISLLHAEFAMTDLDSLNYFLGISAMRTTSGIFLSQTKYAIEILEQAQMLNCNPCRTPINTEKKLGPEGSPVTDPTLYCSLAGSLQLSGYALIYFCILCFSWCQPPDVVLFDRVRTHRHIDSNQTHLISLILDSSYALDNWLPVAAPDDLAIWVHKPSQMKDGHMTPTGSEFLRWIRLLGSTAVESTRQQEGELASSLVSDGTGDVLIRRSLTLKNGARCVATLLHEMKHRGTDCRFAVMSMCILIIKADSSLFIFHKGRNTAYLLLYVDDIILTTSSTSLLQHIISLLHAEFLMTDLDPLNYFLGISVMRTTSGIFLSQTKFATEILEQAHMLNCNHYMTSIDTEKKLRHEGSSDTLSRSSAPAAETSLIRSLLRELHIPLFTATLVYCDNFSVVYMFANLVQHQPTKRIEIDIHFVRGKVVAGHVRVLHVPSRFQYADIFRKGDWPTEKQLMQDELRVLKLN</sequence>
<evidence type="ECO:0000313" key="2">
    <source>
        <dbReference type="EMBL" id="GEU74036.1"/>
    </source>
</evidence>
<organism evidence="2">
    <name type="scientific">Tanacetum cinerariifolium</name>
    <name type="common">Dalmatian daisy</name>
    <name type="synonym">Chrysanthemum cinerariifolium</name>
    <dbReference type="NCBI Taxonomy" id="118510"/>
    <lineage>
        <taxon>Eukaryota</taxon>
        <taxon>Viridiplantae</taxon>
        <taxon>Streptophyta</taxon>
        <taxon>Embryophyta</taxon>
        <taxon>Tracheophyta</taxon>
        <taxon>Spermatophyta</taxon>
        <taxon>Magnoliopsida</taxon>
        <taxon>eudicotyledons</taxon>
        <taxon>Gunneridae</taxon>
        <taxon>Pentapetalae</taxon>
        <taxon>asterids</taxon>
        <taxon>campanulids</taxon>
        <taxon>Asterales</taxon>
        <taxon>Asteraceae</taxon>
        <taxon>Asteroideae</taxon>
        <taxon>Anthemideae</taxon>
        <taxon>Anthemidinae</taxon>
        <taxon>Tanacetum</taxon>
    </lineage>
</organism>
<gene>
    <name evidence="2" type="ORF">Tci_046014</name>
</gene>
<feature type="domain" description="START" evidence="1">
    <location>
        <begin position="1"/>
        <end position="98"/>
    </location>
</feature>
<proteinExistence type="predicted"/>
<dbReference type="InterPro" id="IPR042160">
    <property type="entry name" value="HD-Zip_IV"/>
</dbReference>
<accession>A0A6L2MJ88</accession>
<keyword evidence="2" id="KW-0371">Homeobox</keyword>
<protein>
    <submittedName>
        <fullName evidence="2">Homeobox domain-containing protein/START domain-containing protein</fullName>
    </submittedName>
</protein>
<comment type="caution">
    <text evidence="2">The sequence shown here is derived from an EMBL/GenBank/DDBJ whole genome shotgun (WGS) entry which is preliminary data.</text>
</comment>
<dbReference type="InterPro" id="IPR002913">
    <property type="entry name" value="START_lipid-bd_dom"/>
</dbReference>
<dbReference type="GO" id="GO:0003677">
    <property type="term" value="F:DNA binding"/>
    <property type="evidence" value="ECO:0007669"/>
    <property type="project" value="UniProtKB-KW"/>
</dbReference>
<dbReference type="Pfam" id="PF07727">
    <property type="entry name" value="RVT_2"/>
    <property type="match status" value="2"/>
</dbReference>
<dbReference type="PANTHER" id="PTHR45654">
    <property type="entry name" value="HOMEOBOX-LEUCINE ZIPPER PROTEIN MERISTEM L1"/>
    <property type="match status" value="1"/>
</dbReference>
<dbReference type="Pfam" id="PF01852">
    <property type="entry name" value="START"/>
    <property type="match status" value="1"/>
</dbReference>
<evidence type="ECO:0000259" key="1">
    <source>
        <dbReference type="PROSITE" id="PS50848"/>
    </source>
</evidence>
<dbReference type="Gene3D" id="3.30.530.20">
    <property type="match status" value="1"/>
</dbReference>
<dbReference type="InterPro" id="IPR023393">
    <property type="entry name" value="START-like_dom_sf"/>
</dbReference>
<reference evidence="2" key="1">
    <citation type="journal article" date="2019" name="Sci. Rep.">
        <title>Draft genome of Tanacetum cinerariifolium, the natural source of mosquito coil.</title>
        <authorList>
            <person name="Yamashiro T."/>
            <person name="Shiraishi A."/>
            <person name="Satake H."/>
            <person name="Nakayama K."/>
        </authorList>
    </citation>
    <scope>NUCLEOTIDE SEQUENCE</scope>
</reference>
<dbReference type="GO" id="GO:0008289">
    <property type="term" value="F:lipid binding"/>
    <property type="evidence" value="ECO:0007669"/>
    <property type="project" value="InterPro"/>
</dbReference>